<dbReference type="Gene3D" id="3.30.530.20">
    <property type="match status" value="1"/>
</dbReference>
<feature type="domain" description="Activator of Hsp90 ATPase AHSA1-like N-terminal" evidence="2">
    <location>
        <begin position="29"/>
        <end position="163"/>
    </location>
</feature>
<dbReference type="EMBL" id="AP028920">
    <property type="protein sequence ID" value="BET01186.1"/>
    <property type="molecule type" value="Genomic_DNA"/>
</dbReference>
<dbReference type="SUPFAM" id="SSF103111">
    <property type="entry name" value="Activator of Hsp90 ATPase, Aha1"/>
    <property type="match status" value="1"/>
</dbReference>
<accession>A0ABN7B9Z4</accession>
<dbReference type="CDD" id="cd08892">
    <property type="entry name" value="SRPBCC_Aha1"/>
    <property type="match status" value="1"/>
</dbReference>
<keyword evidence="4" id="KW-1185">Reference proteome</keyword>
<protein>
    <submittedName>
        <fullName evidence="3">Activator of 90 kDa heat shock protein</fullName>
    </submittedName>
</protein>
<dbReference type="InterPro" id="IPR036338">
    <property type="entry name" value="Aha1"/>
</dbReference>
<dbReference type="InterPro" id="IPR015310">
    <property type="entry name" value="AHSA1-like_N"/>
</dbReference>
<dbReference type="InterPro" id="IPR013538">
    <property type="entry name" value="ASHA1/2-like_C"/>
</dbReference>
<keyword evidence="3" id="KW-0346">Stress response</keyword>
<evidence type="ECO:0000313" key="3">
    <source>
        <dbReference type="EMBL" id="BET01186.1"/>
    </source>
</evidence>
<sequence>MARWGEGDPRWIVEERPDAVNVNNWHWTEKDASKWSQEKLKELFIGQKISSDLALVKITDVDKLEGEAAINNRKGKLIFFYEWNMTLSWKGRLVGASDDYEGKIQIPNLSEENDLSEVEVLVTLKDSTPEGEVVKDFLHHQGCHNVRDKLGEYVRSLKEEFSKGMILPKKDSEEGKEKDQINCLSSGFSAKVQMNNVAKTASKKSAGGTFDTDTLNMSQTFQCMGEEFYRAMTTTDMISAFTTAPCVVEPKVGGKFELFNKNIYGEFVELVPDKKIVQKWRLKDWPENHFSTVKFVIEQQEDHTLVKITQTGIPKSELEVTKENWGRYYWDSIKRVFGWGYFM</sequence>
<dbReference type="Pfam" id="PF08327">
    <property type="entry name" value="AHSA1"/>
    <property type="match status" value="1"/>
</dbReference>
<organism evidence="3 4">
    <name type="scientific">Nesidiocoris tenuis</name>
    <dbReference type="NCBI Taxonomy" id="355587"/>
    <lineage>
        <taxon>Eukaryota</taxon>
        <taxon>Metazoa</taxon>
        <taxon>Ecdysozoa</taxon>
        <taxon>Arthropoda</taxon>
        <taxon>Hexapoda</taxon>
        <taxon>Insecta</taxon>
        <taxon>Pterygota</taxon>
        <taxon>Neoptera</taxon>
        <taxon>Paraneoptera</taxon>
        <taxon>Hemiptera</taxon>
        <taxon>Heteroptera</taxon>
        <taxon>Panheteroptera</taxon>
        <taxon>Cimicomorpha</taxon>
        <taxon>Miridae</taxon>
        <taxon>Dicyphina</taxon>
        <taxon>Nesidiocoris</taxon>
    </lineage>
</organism>
<dbReference type="PANTHER" id="PTHR13009:SF22">
    <property type="entry name" value="LD43819P"/>
    <property type="match status" value="1"/>
</dbReference>
<dbReference type="SMART" id="SM01000">
    <property type="entry name" value="Aha1_N"/>
    <property type="match status" value="1"/>
</dbReference>
<name>A0ABN7B9Z4_9HEMI</name>
<dbReference type="InterPro" id="IPR023393">
    <property type="entry name" value="START-like_dom_sf"/>
</dbReference>
<dbReference type="Proteomes" id="UP001307889">
    <property type="component" value="Chromosome 12"/>
</dbReference>
<evidence type="ECO:0000313" key="4">
    <source>
        <dbReference type="Proteomes" id="UP001307889"/>
    </source>
</evidence>
<dbReference type="Pfam" id="PF09229">
    <property type="entry name" value="Aha1_N"/>
    <property type="match status" value="1"/>
</dbReference>
<dbReference type="Gene3D" id="3.15.10.20">
    <property type="entry name" value="Activator of Hsp90 ATPase Aha1, N-terminal domain"/>
    <property type="match status" value="1"/>
</dbReference>
<proteinExistence type="inferred from homology"/>
<dbReference type="SUPFAM" id="SSF55961">
    <property type="entry name" value="Bet v1-like"/>
    <property type="match status" value="1"/>
</dbReference>
<reference evidence="3 4" key="1">
    <citation type="submission" date="2023-09" db="EMBL/GenBank/DDBJ databases">
        <title>Nesidiocoris tenuis whole genome shotgun sequence.</title>
        <authorList>
            <person name="Shibata T."/>
            <person name="Shimoda M."/>
            <person name="Kobayashi T."/>
            <person name="Uehara T."/>
        </authorList>
    </citation>
    <scope>NUCLEOTIDE SEQUENCE [LARGE SCALE GENOMIC DNA]</scope>
    <source>
        <strain evidence="3 4">Japan</strain>
    </source>
</reference>
<dbReference type="PANTHER" id="PTHR13009">
    <property type="entry name" value="HEAT SHOCK PROTEIN 90 HSP90 CO-CHAPERONE AHA-1"/>
    <property type="match status" value="1"/>
</dbReference>
<evidence type="ECO:0000256" key="1">
    <source>
        <dbReference type="ARBA" id="ARBA00006817"/>
    </source>
</evidence>
<gene>
    <name evidence="3" type="ORF">NTJ_14002</name>
</gene>
<comment type="similarity">
    <text evidence="1">Belongs to the AHA1 family.</text>
</comment>
<evidence type="ECO:0000259" key="2">
    <source>
        <dbReference type="SMART" id="SM01000"/>
    </source>
</evidence>